<dbReference type="Proteomes" id="UP000267517">
    <property type="component" value="Chromosome II"/>
</dbReference>
<organism evidence="1 2">
    <name type="scientific">Prevotella melaninogenica</name>
    <dbReference type="NCBI Taxonomy" id="28132"/>
    <lineage>
        <taxon>Bacteria</taxon>
        <taxon>Pseudomonadati</taxon>
        <taxon>Bacteroidota</taxon>
        <taxon>Bacteroidia</taxon>
        <taxon>Bacteroidales</taxon>
        <taxon>Prevotellaceae</taxon>
        <taxon>Prevotella</taxon>
    </lineage>
</organism>
<reference evidence="1 2" key="1">
    <citation type="submission" date="2017-05" db="EMBL/GenBank/DDBJ databases">
        <title>whole genome sequence of Prevotella melaninogenica GAI 07411.</title>
        <authorList>
            <person name="Kondo Y."/>
            <person name="Hoshino T."/>
        </authorList>
    </citation>
    <scope>NUCLEOTIDE SEQUENCE [LARGE SCALE GENOMIC DNA]</scope>
    <source>
        <strain evidence="1 2">GAI 07411</strain>
    </source>
</reference>
<dbReference type="EMBL" id="AP018050">
    <property type="protein sequence ID" value="BBA29953.1"/>
    <property type="molecule type" value="Genomic_DNA"/>
</dbReference>
<evidence type="ECO:0000313" key="1">
    <source>
        <dbReference type="EMBL" id="BBA29953.1"/>
    </source>
</evidence>
<dbReference type="AlphaFoldDB" id="A0A250KPX9"/>
<sequence length="57" mass="6804">MQYNGDGDGQRDTEMKHKFTDKFWHKCFEFEISNQTRKYFPLLHAATVSLCLLLLCF</sequence>
<protein>
    <submittedName>
        <fullName evidence="1">Uncharacterized protein</fullName>
    </submittedName>
</protein>
<proteinExistence type="predicted"/>
<evidence type="ECO:0000313" key="2">
    <source>
        <dbReference type="Proteomes" id="UP000267517"/>
    </source>
</evidence>
<name>A0A250KPX9_9BACT</name>
<accession>A0A250KPX9</accession>
<gene>
    <name evidence="1" type="ORF">PMEL_200480</name>
</gene>